<reference evidence="3 4" key="1">
    <citation type="submission" date="2018-08" db="EMBL/GenBank/DDBJ databases">
        <title>Genomic Encyclopedia of Type Strains, Phase III (KMG-III): the genomes of soil and plant-associated and newly described type strains.</title>
        <authorList>
            <person name="Whitman W."/>
        </authorList>
    </citation>
    <scope>NUCLEOTIDE SEQUENCE [LARGE SCALE GENOMIC DNA]</scope>
    <source>
        <strain evidence="3 4">CECT 7375</strain>
    </source>
</reference>
<dbReference type="Gene3D" id="3.90.180.10">
    <property type="entry name" value="Medium-chain alcohol dehydrogenases, catalytic domain"/>
    <property type="match status" value="1"/>
</dbReference>
<dbReference type="Pfam" id="PF00107">
    <property type="entry name" value="ADH_zinc_N"/>
    <property type="match status" value="1"/>
</dbReference>
<dbReference type="InterPro" id="IPR045010">
    <property type="entry name" value="MDR_fam"/>
</dbReference>
<dbReference type="InterPro" id="IPR036291">
    <property type="entry name" value="NAD(P)-bd_dom_sf"/>
</dbReference>
<protein>
    <recommendedName>
        <fullName evidence="2">Enoyl reductase (ER) domain-containing protein</fullName>
    </recommendedName>
</protein>
<evidence type="ECO:0000313" key="3">
    <source>
        <dbReference type="EMBL" id="REG82907.1"/>
    </source>
</evidence>
<comment type="caution">
    <text evidence="3">The sequence shown here is derived from an EMBL/GenBank/DDBJ whole genome shotgun (WGS) entry which is preliminary data.</text>
</comment>
<dbReference type="InterPro" id="IPR041694">
    <property type="entry name" value="ADH_N_2"/>
</dbReference>
<dbReference type="Proteomes" id="UP000256542">
    <property type="component" value="Unassembled WGS sequence"/>
</dbReference>
<dbReference type="InterPro" id="IPR011032">
    <property type="entry name" value="GroES-like_sf"/>
</dbReference>
<gene>
    <name evidence="3" type="ORF">DFP81_10781</name>
</gene>
<name>A0A3E0DN26_9GAMM</name>
<keyword evidence="1" id="KW-0560">Oxidoreductase</keyword>
<organism evidence="3 4">
    <name type="scientific">Marinomonas pollencensis</name>
    <dbReference type="NCBI Taxonomy" id="491954"/>
    <lineage>
        <taxon>Bacteria</taxon>
        <taxon>Pseudomonadati</taxon>
        <taxon>Pseudomonadota</taxon>
        <taxon>Gammaproteobacteria</taxon>
        <taxon>Oceanospirillales</taxon>
        <taxon>Oceanospirillaceae</taxon>
        <taxon>Marinomonas</taxon>
    </lineage>
</organism>
<dbReference type="GO" id="GO:0016628">
    <property type="term" value="F:oxidoreductase activity, acting on the CH-CH group of donors, NAD or NADP as acceptor"/>
    <property type="evidence" value="ECO:0007669"/>
    <property type="project" value="InterPro"/>
</dbReference>
<dbReference type="PANTHER" id="PTHR43205">
    <property type="entry name" value="PROSTAGLANDIN REDUCTASE"/>
    <property type="match status" value="1"/>
</dbReference>
<dbReference type="AlphaFoldDB" id="A0A3E0DN26"/>
<feature type="domain" description="Enoyl reductase (ER)" evidence="2">
    <location>
        <begin position="19"/>
        <end position="333"/>
    </location>
</feature>
<evidence type="ECO:0000259" key="2">
    <source>
        <dbReference type="SMART" id="SM00829"/>
    </source>
</evidence>
<dbReference type="EMBL" id="QUNG01000007">
    <property type="protein sequence ID" value="REG82907.1"/>
    <property type="molecule type" value="Genomic_DNA"/>
</dbReference>
<dbReference type="PANTHER" id="PTHR43205:SF7">
    <property type="entry name" value="PROSTAGLANDIN REDUCTASE 1"/>
    <property type="match status" value="1"/>
</dbReference>
<dbReference type="InterPro" id="IPR013149">
    <property type="entry name" value="ADH-like_C"/>
</dbReference>
<keyword evidence="4" id="KW-1185">Reference proteome</keyword>
<dbReference type="SMART" id="SM00829">
    <property type="entry name" value="PKS_ER"/>
    <property type="match status" value="1"/>
</dbReference>
<dbReference type="SUPFAM" id="SSF51735">
    <property type="entry name" value="NAD(P)-binding Rossmann-fold domains"/>
    <property type="match status" value="1"/>
</dbReference>
<sequence>MGSKVMTYRAIKLVKRPVTDINNEHFELVTLNKPELKSGEVLIKLSHLSLDPAMRGWMSADEESYIPPVSLDSVMRASGIGHVVESQNEDFPQGTRVMGLLGLAEYAVSNGKGLNKIPDSLSAEAIMCVIALPGITAYHGLFEVLKPEAGQTIAITAAAGSVGSLVGQMAKHQGLTVIGVAGSEQKCDWLKDTLNFDHGLNYKDANFAEQLKSAAPQGIDLFFENTGGLAQSIIFDMMNAHGRIAVCGMIAEYNKVAPAPGPSWIGIIKKRLQIQGFTMPDHFHRIGEYGQALAAMLAKGELAYRAHTLNGLESAPDGIQLLFSGENQGKMIVAL</sequence>
<dbReference type="FunFam" id="3.40.50.720:FF:000121">
    <property type="entry name" value="Prostaglandin reductase 2"/>
    <property type="match status" value="1"/>
</dbReference>
<evidence type="ECO:0000313" key="4">
    <source>
        <dbReference type="Proteomes" id="UP000256542"/>
    </source>
</evidence>
<dbReference type="Pfam" id="PF16884">
    <property type="entry name" value="ADH_N_2"/>
    <property type="match status" value="1"/>
</dbReference>
<dbReference type="Gene3D" id="3.40.50.720">
    <property type="entry name" value="NAD(P)-binding Rossmann-like Domain"/>
    <property type="match status" value="1"/>
</dbReference>
<proteinExistence type="predicted"/>
<dbReference type="InterPro" id="IPR020843">
    <property type="entry name" value="ER"/>
</dbReference>
<evidence type="ECO:0000256" key="1">
    <source>
        <dbReference type="ARBA" id="ARBA00023002"/>
    </source>
</evidence>
<dbReference type="CDD" id="cd05288">
    <property type="entry name" value="PGDH"/>
    <property type="match status" value="1"/>
</dbReference>
<dbReference type="SUPFAM" id="SSF50129">
    <property type="entry name" value="GroES-like"/>
    <property type="match status" value="1"/>
</dbReference>
<accession>A0A3E0DN26</accession>